<protein>
    <submittedName>
        <fullName evidence="2">Uncharacterized protein</fullName>
    </submittedName>
</protein>
<dbReference type="EMBL" id="GBRH01264832">
    <property type="protein sequence ID" value="JAD33063.1"/>
    <property type="molecule type" value="Transcribed_RNA"/>
</dbReference>
<evidence type="ECO:0000313" key="2">
    <source>
        <dbReference type="EMBL" id="JAD33063.1"/>
    </source>
</evidence>
<accession>A0A0A8Z5V9</accession>
<proteinExistence type="predicted"/>
<dbReference type="AlphaFoldDB" id="A0A0A8Z5V9"/>
<sequence>MRCLCWSTESDRTGRPGGRAG</sequence>
<organism evidence="2">
    <name type="scientific">Arundo donax</name>
    <name type="common">Giant reed</name>
    <name type="synonym">Donax arundinaceus</name>
    <dbReference type="NCBI Taxonomy" id="35708"/>
    <lineage>
        <taxon>Eukaryota</taxon>
        <taxon>Viridiplantae</taxon>
        <taxon>Streptophyta</taxon>
        <taxon>Embryophyta</taxon>
        <taxon>Tracheophyta</taxon>
        <taxon>Spermatophyta</taxon>
        <taxon>Magnoliopsida</taxon>
        <taxon>Liliopsida</taxon>
        <taxon>Poales</taxon>
        <taxon>Poaceae</taxon>
        <taxon>PACMAD clade</taxon>
        <taxon>Arundinoideae</taxon>
        <taxon>Arundineae</taxon>
        <taxon>Arundo</taxon>
    </lineage>
</organism>
<feature type="region of interest" description="Disordered" evidence="1">
    <location>
        <begin position="1"/>
        <end position="21"/>
    </location>
</feature>
<reference evidence="2" key="2">
    <citation type="journal article" date="2015" name="Data Brief">
        <title>Shoot transcriptome of the giant reed, Arundo donax.</title>
        <authorList>
            <person name="Barrero R.A."/>
            <person name="Guerrero F.D."/>
            <person name="Moolhuijzen P."/>
            <person name="Goolsby J.A."/>
            <person name="Tidwell J."/>
            <person name="Bellgard S.E."/>
            <person name="Bellgard M.I."/>
        </authorList>
    </citation>
    <scope>NUCLEOTIDE SEQUENCE</scope>
    <source>
        <tissue evidence="2">Shoot tissue taken approximately 20 cm above the soil surface</tissue>
    </source>
</reference>
<name>A0A0A8Z5V9_ARUDO</name>
<reference evidence="2" key="1">
    <citation type="submission" date="2014-09" db="EMBL/GenBank/DDBJ databases">
        <authorList>
            <person name="Magalhaes I.L.F."/>
            <person name="Oliveira U."/>
            <person name="Santos F.R."/>
            <person name="Vidigal T.H.D.A."/>
            <person name="Brescovit A.D."/>
            <person name="Santos A.J."/>
        </authorList>
    </citation>
    <scope>NUCLEOTIDE SEQUENCE</scope>
    <source>
        <tissue evidence="2">Shoot tissue taken approximately 20 cm above the soil surface</tissue>
    </source>
</reference>
<evidence type="ECO:0000256" key="1">
    <source>
        <dbReference type="SAM" id="MobiDB-lite"/>
    </source>
</evidence>